<evidence type="ECO:0000259" key="6">
    <source>
        <dbReference type="PROSITE" id="PS50110"/>
    </source>
</evidence>
<dbReference type="Proteomes" id="UP001429601">
    <property type="component" value="Unassembled WGS sequence"/>
</dbReference>
<dbReference type="Gene3D" id="3.40.50.2300">
    <property type="match status" value="1"/>
</dbReference>
<dbReference type="InterPro" id="IPR039420">
    <property type="entry name" value="WalR-like"/>
</dbReference>
<dbReference type="CDD" id="cd00383">
    <property type="entry name" value="trans_reg_C"/>
    <property type="match status" value="1"/>
</dbReference>
<sequence>MHILLLEDDVELGEAIKHALEQQSYAVTWLTDGRNGANALPDASFDLILLDLGLPGRDGIDLLQQARRAGIKTPILIMTARDAPEARIRGLDMGADDYLVKPFHLGELAARIRSLTRRAQGLVDNRIEVAGLVLNLGTTDVAFRGECITLTRREFAVLRILMERAGRIVRRESLESSVYGFDTVVDRNAIEVHVHWLRRKLSPELIHTVRGIGYMMPREPKCPPSASAHD</sequence>
<dbReference type="PROSITE" id="PS51755">
    <property type="entry name" value="OMPR_PHOB"/>
    <property type="match status" value="1"/>
</dbReference>
<dbReference type="InterPro" id="IPR011006">
    <property type="entry name" value="CheY-like_superfamily"/>
</dbReference>
<organism evidence="8 9">
    <name type="scientific">Luteibacter jiangsuensis</name>
    <dbReference type="NCBI Taxonomy" id="637577"/>
    <lineage>
        <taxon>Bacteria</taxon>
        <taxon>Pseudomonadati</taxon>
        <taxon>Pseudomonadota</taxon>
        <taxon>Gammaproteobacteria</taxon>
        <taxon>Lysobacterales</taxon>
        <taxon>Rhodanobacteraceae</taxon>
        <taxon>Luteibacter</taxon>
    </lineage>
</organism>
<protein>
    <submittedName>
        <fullName evidence="8">Response regulator</fullName>
    </submittedName>
</protein>
<dbReference type="PANTHER" id="PTHR48111:SF67">
    <property type="entry name" value="TRANSCRIPTIONAL REGULATORY PROTEIN TCTD"/>
    <property type="match status" value="1"/>
</dbReference>
<accession>A0ABX0Q240</accession>
<dbReference type="InterPro" id="IPR001789">
    <property type="entry name" value="Sig_transdc_resp-reg_receiver"/>
</dbReference>
<comment type="caution">
    <text evidence="8">The sequence shown here is derived from an EMBL/GenBank/DDBJ whole genome shotgun (WGS) entry which is preliminary data.</text>
</comment>
<keyword evidence="4" id="KW-0597">Phosphoprotein</keyword>
<dbReference type="Gene3D" id="6.10.250.690">
    <property type="match status" value="1"/>
</dbReference>
<dbReference type="Gene3D" id="1.10.10.10">
    <property type="entry name" value="Winged helix-like DNA-binding domain superfamily/Winged helix DNA-binding domain"/>
    <property type="match status" value="1"/>
</dbReference>
<keyword evidence="3" id="KW-0804">Transcription</keyword>
<name>A0ABX0Q240_9GAMM</name>
<dbReference type="PROSITE" id="PS50110">
    <property type="entry name" value="RESPONSE_REGULATORY"/>
    <property type="match status" value="1"/>
</dbReference>
<dbReference type="SUPFAM" id="SSF52172">
    <property type="entry name" value="CheY-like"/>
    <property type="match status" value="1"/>
</dbReference>
<evidence type="ECO:0000256" key="2">
    <source>
        <dbReference type="ARBA" id="ARBA00023125"/>
    </source>
</evidence>
<evidence type="ECO:0000256" key="4">
    <source>
        <dbReference type="PROSITE-ProRule" id="PRU00169"/>
    </source>
</evidence>
<dbReference type="SMART" id="SM00862">
    <property type="entry name" value="Trans_reg_C"/>
    <property type="match status" value="1"/>
</dbReference>
<proteinExistence type="predicted"/>
<dbReference type="EMBL" id="JAAQQR010000002">
    <property type="protein sequence ID" value="NID04383.1"/>
    <property type="molecule type" value="Genomic_DNA"/>
</dbReference>
<evidence type="ECO:0000256" key="5">
    <source>
        <dbReference type="PROSITE-ProRule" id="PRU01091"/>
    </source>
</evidence>
<keyword evidence="2 5" id="KW-0238">DNA-binding</keyword>
<dbReference type="SMART" id="SM00448">
    <property type="entry name" value="REC"/>
    <property type="match status" value="1"/>
</dbReference>
<reference evidence="8 9" key="1">
    <citation type="journal article" date="2011" name="Curr. Microbiol.">
        <title>Luteibacter jiangsuensis sp. nov.: a methamidophos-degrading bacterium isolated from a methamidophos-manufacturing factory.</title>
        <authorList>
            <person name="Wang L."/>
            <person name="Wang G.L."/>
            <person name="Li S.P."/>
            <person name="Jiang J.D."/>
        </authorList>
    </citation>
    <scope>NUCLEOTIDE SEQUENCE [LARGE SCALE GENOMIC DNA]</scope>
    <source>
        <strain evidence="8 9">CGMCC 1.10133</strain>
    </source>
</reference>
<gene>
    <name evidence="8" type="ORF">HBF26_05765</name>
</gene>
<feature type="modified residue" description="4-aspartylphosphate" evidence="4">
    <location>
        <position position="51"/>
    </location>
</feature>
<keyword evidence="9" id="KW-1185">Reference proteome</keyword>
<dbReference type="Pfam" id="PF00072">
    <property type="entry name" value="Response_reg"/>
    <property type="match status" value="1"/>
</dbReference>
<feature type="DNA-binding region" description="OmpR/PhoB-type" evidence="5">
    <location>
        <begin position="124"/>
        <end position="218"/>
    </location>
</feature>
<keyword evidence="1" id="KW-0805">Transcription regulation</keyword>
<dbReference type="InterPro" id="IPR001867">
    <property type="entry name" value="OmpR/PhoB-type_DNA-bd"/>
</dbReference>
<evidence type="ECO:0000256" key="1">
    <source>
        <dbReference type="ARBA" id="ARBA00023015"/>
    </source>
</evidence>
<dbReference type="Pfam" id="PF00486">
    <property type="entry name" value="Trans_reg_C"/>
    <property type="match status" value="1"/>
</dbReference>
<feature type="domain" description="OmpR/PhoB-type" evidence="7">
    <location>
        <begin position="124"/>
        <end position="218"/>
    </location>
</feature>
<dbReference type="RefSeq" id="WP_167123970.1">
    <property type="nucleotide sequence ID" value="NZ_JAAQQR010000002.1"/>
</dbReference>
<dbReference type="PANTHER" id="PTHR48111">
    <property type="entry name" value="REGULATOR OF RPOS"/>
    <property type="match status" value="1"/>
</dbReference>
<evidence type="ECO:0000313" key="9">
    <source>
        <dbReference type="Proteomes" id="UP001429601"/>
    </source>
</evidence>
<evidence type="ECO:0000259" key="7">
    <source>
        <dbReference type="PROSITE" id="PS51755"/>
    </source>
</evidence>
<dbReference type="CDD" id="cd17624">
    <property type="entry name" value="REC_OmpR_PmrA-like"/>
    <property type="match status" value="1"/>
</dbReference>
<dbReference type="InterPro" id="IPR036388">
    <property type="entry name" value="WH-like_DNA-bd_sf"/>
</dbReference>
<evidence type="ECO:0000256" key="3">
    <source>
        <dbReference type="ARBA" id="ARBA00023163"/>
    </source>
</evidence>
<feature type="domain" description="Response regulatory" evidence="6">
    <location>
        <begin position="2"/>
        <end position="116"/>
    </location>
</feature>
<evidence type="ECO:0000313" key="8">
    <source>
        <dbReference type="EMBL" id="NID04383.1"/>
    </source>
</evidence>